<proteinExistence type="predicted"/>
<evidence type="ECO:0008006" key="3">
    <source>
        <dbReference type="Google" id="ProtNLM"/>
    </source>
</evidence>
<accession>A0A498QI00</accession>
<dbReference type="EMBL" id="UPHP01000149">
    <property type="protein sequence ID" value="VBA44364.1"/>
    <property type="molecule type" value="Genomic_DNA"/>
</dbReference>
<keyword evidence="2" id="KW-1185">Reference proteome</keyword>
<name>A0A498QI00_9MYCO</name>
<dbReference type="OrthoDB" id="3684031at2"/>
<dbReference type="AlphaFoldDB" id="A0A498QI00"/>
<gene>
    <name evidence="1" type="ORF">LAUMK136_05604</name>
</gene>
<dbReference type="Proteomes" id="UP000273307">
    <property type="component" value="Unassembled WGS sequence"/>
</dbReference>
<evidence type="ECO:0000313" key="1">
    <source>
        <dbReference type="EMBL" id="VBA44364.1"/>
    </source>
</evidence>
<evidence type="ECO:0000313" key="2">
    <source>
        <dbReference type="Proteomes" id="UP000273307"/>
    </source>
</evidence>
<sequence length="258" mass="29445">MLRSVPTEFVRAYVDETGDRGTKRSSSPYFAFAALICRDSNQQLLLDELDRLVQDLQKPPLTVLHWAQNIKYHQQRKIATQRLGALPIRMIYVAVPKSSLSGYLRTSTEGYYNYLARIMVERIALFTRSRSRMENKTLAAKVTFARVKGFPPSVLQTYLAKVRARSECADWDPYLTQKIDVRGQAEERPLQWSDIAAGAFDSAARIDPYGNHETSYLTNLASRIDRSQNNQVLGWGIKTLGPYQWLTQIPGWPAELAR</sequence>
<reference evidence="1 2" key="1">
    <citation type="submission" date="2018-09" db="EMBL/GenBank/DDBJ databases">
        <authorList>
            <person name="Tagini F."/>
        </authorList>
    </citation>
    <scope>NUCLEOTIDE SEQUENCE [LARGE SCALE GENOMIC DNA]</scope>
    <source>
        <strain evidence="1 2">MK136</strain>
    </source>
</reference>
<dbReference type="Pfam" id="PF12686">
    <property type="entry name" value="DUF3800"/>
    <property type="match status" value="1"/>
</dbReference>
<protein>
    <recommendedName>
        <fullName evidence="3">DUF3800 domain-containing protein</fullName>
    </recommendedName>
</protein>
<dbReference type="InterPro" id="IPR024524">
    <property type="entry name" value="DUF3800"/>
</dbReference>
<organism evidence="1 2">
    <name type="scientific">Mycobacterium attenuatum</name>
    <dbReference type="NCBI Taxonomy" id="2341086"/>
    <lineage>
        <taxon>Bacteria</taxon>
        <taxon>Bacillati</taxon>
        <taxon>Actinomycetota</taxon>
        <taxon>Actinomycetes</taxon>
        <taxon>Mycobacteriales</taxon>
        <taxon>Mycobacteriaceae</taxon>
        <taxon>Mycobacterium</taxon>
    </lineage>
</organism>